<accession>A0A182SL01</accession>
<proteinExistence type="predicted"/>
<organism evidence="4 5">
    <name type="scientific">Anopheles maculatus</name>
    <dbReference type="NCBI Taxonomy" id="74869"/>
    <lineage>
        <taxon>Eukaryota</taxon>
        <taxon>Metazoa</taxon>
        <taxon>Ecdysozoa</taxon>
        <taxon>Arthropoda</taxon>
        <taxon>Hexapoda</taxon>
        <taxon>Insecta</taxon>
        <taxon>Pterygota</taxon>
        <taxon>Neoptera</taxon>
        <taxon>Endopterygota</taxon>
        <taxon>Diptera</taxon>
        <taxon>Nematocera</taxon>
        <taxon>Culicoidea</taxon>
        <taxon>Culicidae</taxon>
        <taxon>Anophelinae</taxon>
        <taxon>Anopheles</taxon>
        <taxon>Anopheles maculatus group</taxon>
    </lineage>
</organism>
<feature type="domain" description="Sema" evidence="3">
    <location>
        <begin position="1"/>
        <end position="110"/>
    </location>
</feature>
<dbReference type="Gene3D" id="2.130.10.10">
    <property type="entry name" value="YVTN repeat-like/Quinoprotein amine dehydrogenase"/>
    <property type="match status" value="1"/>
</dbReference>
<keyword evidence="1" id="KW-0221">Differentiation</keyword>
<name>A0A182SL01_9DIPT</name>
<dbReference type="PANTHER" id="PTHR11036">
    <property type="entry name" value="SEMAPHORIN"/>
    <property type="match status" value="1"/>
</dbReference>
<dbReference type="GO" id="GO:0005886">
    <property type="term" value="C:plasma membrane"/>
    <property type="evidence" value="ECO:0007669"/>
    <property type="project" value="TreeGrafter"/>
</dbReference>
<protein>
    <recommendedName>
        <fullName evidence="3">Sema domain-containing protein</fullName>
    </recommendedName>
</protein>
<comment type="caution">
    <text evidence="2">Lacks conserved residue(s) required for the propagation of feature annotation.</text>
</comment>
<evidence type="ECO:0000313" key="4">
    <source>
        <dbReference type="EnsemblMetazoa" id="AMAM008843-PA"/>
    </source>
</evidence>
<dbReference type="GO" id="GO:0045499">
    <property type="term" value="F:chemorepellent activity"/>
    <property type="evidence" value="ECO:0007669"/>
    <property type="project" value="TreeGrafter"/>
</dbReference>
<dbReference type="VEuPathDB" id="VectorBase:AMAM008843"/>
<dbReference type="GO" id="GO:0007411">
    <property type="term" value="P:axon guidance"/>
    <property type="evidence" value="ECO:0007669"/>
    <property type="project" value="TreeGrafter"/>
</dbReference>
<evidence type="ECO:0000313" key="5">
    <source>
        <dbReference type="Proteomes" id="UP000075901"/>
    </source>
</evidence>
<dbReference type="PANTHER" id="PTHR11036:SF127">
    <property type="entry name" value="SEMAPHORIN-1A"/>
    <property type="match status" value="1"/>
</dbReference>
<dbReference type="GO" id="GO:0071526">
    <property type="term" value="P:semaphorin-plexin signaling pathway"/>
    <property type="evidence" value="ECO:0007669"/>
    <property type="project" value="TreeGrafter"/>
</dbReference>
<dbReference type="AlphaFoldDB" id="A0A182SL01"/>
<evidence type="ECO:0000259" key="3">
    <source>
        <dbReference type="PROSITE" id="PS51004"/>
    </source>
</evidence>
<dbReference type="GO" id="GO:0030215">
    <property type="term" value="F:semaphorin receptor binding"/>
    <property type="evidence" value="ECO:0007669"/>
    <property type="project" value="InterPro"/>
</dbReference>
<reference evidence="4" key="2">
    <citation type="submission" date="2020-05" db="UniProtKB">
        <authorList>
            <consortium name="EnsemblMetazoa"/>
        </authorList>
    </citation>
    <scope>IDENTIFICATION</scope>
    <source>
        <strain evidence="4">maculatus3</strain>
    </source>
</reference>
<dbReference type="InterPro" id="IPR001627">
    <property type="entry name" value="Semap_dom"/>
</dbReference>
<dbReference type="Proteomes" id="UP000075901">
    <property type="component" value="Unassembled WGS sequence"/>
</dbReference>
<dbReference type="GO" id="GO:0030335">
    <property type="term" value="P:positive regulation of cell migration"/>
    <property type="evidence" value="ECO:0007669"/>
    <property type="project" value="TreeGrafter"/>
</dbReference>
<sequence>MFETLNRMRQYGGKMFPLKLMFTLPTSMGILFHPEISDTFEGNFKEQSGLNSNWLPVNPLNVPDPRPGSCHNDSRTLPDLTLNFKKTHSLMDETVPAFFGSPILTRVSTM</sequence>
<dbReference type="InterPro" id="IPR036352">
    <property type="entry name" value="Semap_dom_sf"/>
</dbReference>
<dbReference type="SUPFAM" id="SSF101912">
    <property type="entry name" value="Sema domain"/>
    <property type="match status" value="1"/>
</dbReference>
<dbReference type="InterPro" id="IPR027231">
    <property type="entry name" value="Semaphorin"/>
</dbReference>
<dbReference type="Pfam" id="PF01403">
    <property type="entry name" value="Sema"/>
    <property type="match status" value="1"/>
</dbReference>
<dbReference type="InterPro" id="IPR015943">
    <property type="entry name" value="WD40/YVTN_repeat-like_dom_sf"/>
</dbReference>
<dbReference type="PROSITE" id="PS51004">
    <property type="entry name" value="SEMA"/>
    <property type="match status" value="1"/>
</dbReference>
<evidence type="ECO:0000256" key="1">
    <source>
        <dbReference type="ARBA" id="ARBA00022782"/>
    </source>
</evidence>
<reference evidence="5" key="1">
    <citation type="submission" date="2013-09" db="EMBL/GenBank/DDBJ databases">
        <title>The Genome Sequence of Anopheles maculatus species B.</title>
        <authorList>
            <consortium name="The Broad Institute Genomics Platform"/>
            <person name="Neafsey D.E."/>
            <person name="Besansky N."/>
            <person name="Howell P."/>
            <person name="Walton C."/>
            <person name="Young S.K."/>
            <person name="Zeng Q."/>
            <person name="Gargeya S."/>
            <person name="Fitzgerald M."/>
            <person name="Haas B."/>
            <person name="Abouelleil A."/>
            <person name="Allen A.W."/>
            <person name="Alvarado L."/>
            <person name="Arachchi H.M."/>
            <person name="Berlin A.M."/>
            <person name="Chapman S.B."/>
            <person name="Gainer-Dewar J."/>
            <person name="Goldberg J."/>
            <person name="Griggs A."/>
            <person name="Gujja S."/>
            <person name="Hansen M."/>
            <person name="Howarth C."/>
            <person name="Imamovic A."/>
            <person name="Ireland A."/>
            <person name="Larimer J."/>
            <person name="McCowan C."/>
            <person name="Murphy C."/>
            <person name="Pearson M."/>
            <person name="Poon T.W."/>
            <person name="Priest M."/>
            <person name="Roberts A."/>
            <person name="Saif S."/>
            <person name="Shea T."/>
            <person name="Sisk P."/>
            <person name="Sykes S."/>
            <person name="Wortman J."/>
            <person name="Nusbaum C."/>
            <person name="Birren B."/>
        </authorList>
    </citation>
    <scope>NUCLEOTIDE SEQUENCE [LARGE SCALE GENOMIC DNA]</scope>
    <source>
        <strain evidence="5">maculatus3</strain>
    </source>
</reference>
<dbReference type="EnsemblMetazoa" id="AMAM008843-RA">
    <property type="protein sequence ID" value="AMAM008843-PA"/>
    <property type="gene ID" value="AMAM008843"/>
</dbReference>
<evidence type="ECO:0000256" key="2">
    <source>
        <dbReference type="PROSITE-ProRule" id="PRU00352"/>
    </source>
</evidence>
<keyword evidence="5" id="KW-1185">Reference proteome</keyword>